<dbReference type="RefSeq" id="WP_009055645.1">
    <property type="nucleotide sequence ID" value="NZ_AJYA01000028.1"/>
</dbReference>
<dbReference type="GO" id="GO:0008770">
    <property type="term" value="F:[acyl-carrier-protein] phosphodiesterase activity"/>
    <property type="evidence" value="ECO:0007669"/>
    <property type="project" value="InterPro"/>
</dbReference>
<keyword evidence="5" id="KW-1185">Reference proteome</keyword>
<dbReference type="Pfam" id="PF04336">
    <property type="entry name" value="ACP_PD"/>
    <property type="match status" value="1"/>
</dbReference>
<evidence type="ECO:0000256" key="2">
    <source>
        <dbReference type="ARBA" id="ARBA00022801"/>
    </source>
</evidence>
<dbReference type="GO" id="GO:0006633">
    <property type="term" value="P:fatty acid biosynthetic process"/>
    <property type="evidence" value="ECO:0007669"/>
    <property type="project" value="InterPro"/>
</dbReference>
<dbReference type="AlphaFoldDB" id="I5C1H9"/>
<keyword evidence="2" id="KW-0378">Hydrolase</keyword>
<dbReference type="PATRIC" id="fig|1189621.3.peg.2621"/>
<dbReference type="InterPro" id="IPR007431">
    <property type="entry name" value="ACP_PD"/>
</dbReference>
<dbReference type="PIRSF" id="PIRSF011489">
    <property type="entry name" value="DUF479"/>
    <property type="match status" value="1"/>
</dbReference>
<protein>
    <submittedName>
        <fullName evidence="4">ACP phosphodieterase</fullName>
    </submittedName>
</protein>
<keyword evidence="1" id="KW-0444">Lipid biosynthesis</keyword>
<dbReference type="EMBL" id="AJYA01000028">
    <property type="protein sequence ID" value="EIM75681.1"/>
    <property type="molecule type" value="Genomic_DNA"/>
</dbReference>
<sequence length="201" mass="23640">MNYLAHAYLSFDEPKVLVGNFIGDFVRGKVEEMYEAEIAIGIRLHREIDAFTDAHPEVKAAQLLLRTRHGRYASVITDMFFDYFLGRNWSEYHAKPLEVFAQESYALLESHREILPDKFLPAFDMMQRYNWLYAYSTLEGIRKAMSGMAQRTRFESNMEYAHVSLQENFDTFEQHFKAFFPELVTFVDRKLAELKALHDSL</sequence>
<dbReference type="STRING" id="1189621.A3SI_12559"/>
<reference evidence="4 5" key="1">
    <citation type="submission" date="2012-05" db="EMBL/GenBank/DDBJ databases">
        <title>Genome sequence of Nitritalea halalkaliphila LW7.</title>
        <authorList>
            <person name="Jangir P.K."/>
            <person name="Singh A."/>
            <person name="Shivaji S."/>
            <person name="Sharma R."/>
        </authorList>
    </citation>
    <scope>NUCLEOTIDE SEQUENCE [LARGE SCALE GENOMIC DNA]</scope>
    <source>
        <strain evidence="4 5">LW7</strain>
    </source>
</reference>
<dbReference type="PANTHER" id="PTHR38764:SF1">
    <property type="entry name" value="ACYL CARRIER PROTEIN PHOSPHODIESTERASE"/>
    <property type="match status" value="1"/>
</dbReference>
<name>I5C1H9_9BACT</name>
<evidence type="ECO:0000256" key="3">
    <source>
        <dbReference type="ARBA" id="ARBA00023098"/>
    </source>
</evidence>
<evidence type="ECO:0000313" key="5">
    <source>
        <dbReference type="Proteomes" id="UP000005551"/>
    </source>
</evidence>
<comment type="caution">
    <text evidence="4">The sequence shown here is derived from an EMBL/GenBank/DDBJ whole genome shotgun (WGS) entry which is preliminary data.</text>
</comment>
<dbReference type="Proteomes" id="UP000005551">
    <property type="component" value="Unassembled WGS sequence"/>
</dbReference>
<evidence type="ECO:0000256" key="1">
    <source>
        <dbReference type="ARBA" id="ARBA00022516"/>
    </source>
</evidence>
<accession>I5C1H9</accession>
<organism evidence="4 5">
    <name type="scientific">Nitritalea halalkaliphila LW7</name>
    <dbReference type="NCBI Taxonomy" id="1189621"/>
    <lineage>
        <taxon>Bacteria</taxon>
        <taxon>Pseudomonadati</taxon>
        <taxon>Bacteroidota</taxon>
        <taxon>Cytophagia</taxon>
        <taxon>Cytophagales</taxon>
        <taxon>Cyclobacteriaceae</taxon>
        <taxon>Nitritalea</taxon>
    </lineage>
</organism>
<gene>
    <name evidence="4" type="ORF">A3SI_12559</name>
</gene>
<dbReference type="PANTHER" id="PTHR38764">
    <property type="entry name" value="ACYL CARRIER PROTEIN PHOSPHODIESTERASE"/>
    <property type="match status" value="1"/>
</dbReference>
<evidence type="ECO:0000313" key="4">
    <source>
        <dbReference type="EMBL" id="EIM75681.1"/>
    </source>
</evidence>
<proteinExistence type="predicted"/>
<keyword evidence="3" id="KW-0443">Lipid metabolism</keyword>
<dbReference type="OrthoDB" id="8442777at2"/>